<sequence>MPAGPVSDPSLFKPSNQAKFCLRVQSSNAASLLTSFVSNKSIELTQDANSTLKSSNVRSRTRIMVSSVQVLDQSSSKTGHVAPAVVDVNLGNRSYSI</sequence>
<proteinExistence type="predicted"/>
<evidence type="ECO:0000313" key="1">
    <source>
        <dbReference type="EMBL" id="TQD71059.1"/>
    </source>
</evidence>
<dbReference type="STRING" id="106549.A0A540KA33"/>
<comment type="caution">
    <text evidence="1">The sequence shown here is derived from an EMBL/GenBank/DDBJ whole genome shotgun (WGS) entry which is preliminary data.</text>
</comment>
<dbReference type="Proteomes" id="UP000315295">
    <property type="component" value="Unassembled WGS sequence"/>
</dbReference>
<accession>A0A540KA33</accession>
<dbReference type="AlphaFoldDB" id="A0A540KA33"/>
<reference evidence="1 2" key="1">
    <citation type="journal article" date="2019" name="G3 (Bethesda)">
        <title>Sequencing of a Wild Apple (Malus baccata) Genome Unravels the Differences Between Cultivated and Wild Apple Species Regarding Disease Resistance and Cold Tolerance.</title>
        <authorList>
            <person name="Chen X."/>
        </authorList>
    </citation>
    <scope>NUCLEOTIDE SEQUENCE [LARGE SCALE GENOMIC DNA]</scope>
    <source>
        <strain evidence="2">cv. Shandingzi</strain>
        <tissue evidence="1">Leaves</tissue>
    </source>
</reference>
<organism evidence="1 2">
    <name type="scientific">Malus baccata</name>
    <name type="common">Siberian crab apple</name>
    <name type="synonym">Pyrus baccata</name>
    <dbReference type="NCBI Taxonomy" id="106549"/>
    <lineage>
        <taxon>Eukaryota</taxon>
        <taxon>Viridiplantae</taxon>
        <taxon>Streptophyta</taxon>
        <taxon>Embryophyta</taxon>
        <taxon>Tracheophyta</taxon>
        <taxon>Spermatophyta</taxon>
        <taxon>Magnoliopsida</taxon>
        <taxon>eudicotyledons</taxon>
        <taxon>Gunneridae</taxon>
        <taxon>Pentapetalae</taxon>
        <taxon>rosids</taxon>
        <taxon>fabids</taxon>
        <taxon>Rosales</taxon>
        <taxon>Rosaceae</taxon>
        <taxon>Amygdaloideae</taxon>
        <taxon>Maleae</taxon>
        <taxon>Malus</taxon>
    </lineage>
</organism>
<dbReference type="EMBL" id="VIEB01001624">
    <property type="protein sequence ID" value="TQD71059.1"/>
    <property type="molecule type" value="Genomic_DNA"/>
</dbReference>
<gene>
    <name evidence="1" type="ORF">C1H46_043406</name>
</gene>
<keyword evidence="2" id="KW-1185">Reference proteome</keyword>
<name>A0A540KA33_MALBA</name>
<protein>
    <submittedName>
        <fullName evidence="1">Uncharacterized protein</fullName>
    </submittedName>
</protein>
<evidence type="ECO:0000313" key="2">
    <source>
        <dbReference type="Proteomes" id="UP000315295"/>
    </source>
</evidence>